<dbReference type="RefSeq" id="WP_237853432.1">
    <property type="nucleotide sequence ID" value="NZ_JAKLWS010000008.1"/>
</dbReference>
<dbReference type="EMBL" id="JAKLWS010000008">
    <property type="protein sequence ID" value="MCG2588592.1"/>
    <property type="molecule type" value="Genomic_DNA"/>
</dbReference>
<evidence type="ECO:0000313" key="1">
    <source>
        <dbReference type="EMBL" id="MCG2588592.1"/>
    </source>
</evidence>
<dbReference type="Proteomes" id="UP001165366">
    <property type="component" value="Unassembled WGS sequence"/>
</dbReference>
<reference evidence="1" key="1">
    <citation type="submission" date="2022-01" db="EMBL/GenBank/DDBJ databases">
        <authorList>
            <person name="Wang Y."/>
        </authorList>
    </citation>
    <scope>NUCLEOTIDE SEQUENCE</scope>
    <source>
        <strain evidence="1">WB101</strain>
    </source>
</reference>
<evidence type="ECO:0000313" key="2">
    <source>
        <dbReference type="Proteomes" id="UP001165366"/>
    </source>
</evidence>
<sequence length="227" mass="27029">MSEFNEESSFGNHEEPEIWDEFQWEEFMREADKRTEKYSQLFEKYLDHPDRDNIIAKKMGWDHLLDETEDDDKWDEFLDVDFIEEGEEWKQSTGFESYEINSLENLPVYQLAYEFSIDCINLIENRFENENDESIHLFARSVIIPPAKITGGFGMGFELESLGGNIANCKRGLNAANRMLKALQQLRNKDLLDQETFQEFYERGKEVRDHLGIYIVELRERFKRKIP</sequence>
<gene>
    <name evidence="1" type="ORF">L6773_08455</name>
</gene>
<reference evidence="1" key="2">
    <citation type="submission" date="2024-05" db="EMBL/GenBank/DDBJ databases">
        <title>Rhodohalobacter halophilus gen. nov., sp. nov., a moderately halophilic member of the family Balneolaceae.</title>
        <authorList>
            <person name="Xia J."/>
        </authorList>
    </citation>
    <scope>NUCLEOTIDE SEQUENCE</scope>
    <source>
        <strain evidence="1">WB101</strain>
    </source>
</reference>
<keyword evidence="2" id="KW-1185">Reference proteome</keyword>
<name>A0ABS9KCP1_9BACT</name>
<proteinExistence type="predicted"/>
<dbReference type="Gene3D" id="1.20.1440.60">
    <property type="entry name" value="23S rRNA-intervening sequence"/>
    <property type="match status" value="1"/>
</dbReference>
<dbReference type="InterPro" id="IPR036583">
    <property type="entry name" value="23S_rRNA_IVS_sf"/>
</dbReference>
<organism evidence="1 2">
    <name type="scientific">Rhodohalobacter sulfatireducens</name>
    <dbReference type="NCBI Taxonomy" id="2911366"/>
    <lineage>
        <taxon>Bacteria</taxon>
        <taxon>Pseudomonadati</taxon>
        <taxon>Balneolota</taxon>
        <taxon>Balneolia</taxon>
        <taxon>Balneolales</taxon>
        <taxon>Balneolaceae</taxon>
        <taxon>Rhodohalobacter</taxon>
    </lineage>
</organism>
<comment type="caution">
    <text evidence="1">The sequence shown here is derived from an EMBL/GenBank/DDBJ whole genome shotgun (WGS) entry which is preliminary data.</text>
</comment>
<evidence type="ECO:0008006" key="3">
    <source>
        <dbReference type="Google" id="ProtNLM"/>
    </source>
</evidence>
<dbReference type="SUPFAM" id="SSF158446">
    <property type="entry name" value="IVS-encoded protein-like"/>
    <property type="match status" value="1"/>
</dbReference>
<protein>
    <recommendedName>
        <fullName evidence="3">Four helix bundle protein</fullName>
    </recommendedName>
</protein>
<accession>A0ABS9KCP1</accession>